<feature type="region of interest" description="Disordered" evidence="4">
    <location>
        <begin position="169"/>
        <end position="202"/>
    </location>
</feature>
<feature type="compositionally biased region" description="Low complexity" evidence="4">
    <location>
        <begin position="375"/>
        <end position="384"/>
    </location>
</feature>
<comment type="caution">
    <text evidence="6">The sequence shown here is derived from an EMBL/GenBank/DDBJ whole genome shotgun (WGS) entry which is preliminary data.</text>
</comment>
<dbReference type="AlphaFoldDB" id="A0AAV5RH28"/>
<evidence type="ECO:0000256" key="4">
    <source>
        <dbReference type="SAM" id="MobiDB-lite"/>
    </source>
</evidence>
<feature type="region of interest" description="Disordered" evidence="4">
    <location>
        <begin position="872"/>
        <end position="900"/>
    </location>
</feature>
<feature type="compositionally biased region" description="Low complexity" evidence="4">
    <location>
        <begin position="193"/>
        <end position="202"/>
    </location>
</feature>
<feature type="domain" description="MIF4G" evidence="5">
    <location>
        <begin position="619"/>
        <end position="848"/>
    </location>
</feature>
<feature type="compositionally biased region" description="Polar residues" evidence="4">
    <location>
        <begin position="358"/>
        <end position="370"/>
    </location>
</feature>
<organism evidence="6 7">
    <name type="scientific">Starmerella bacillaris</name>
    <name type="common">Yeast</name>
    <name type="synonym">Candida zemplinina</name>
    <dbReference type="NCBI Taxonomy" id="1247836"/>
    <lineage>
        <taxon>Eukaryota</taxon>
        <taxon>Fungi</taxon>
        <taxon>Dikarya</taxon>
        <taxon>Ascomycota</taxon>
        <taxon>Saccharomycotina</taxon>
        <taxon>Dipodascomycetes</taxon>
        <taxon>Dipodascales</taxon>
        <taxon>Trichomonascaceae</taxon>
        <taxon>Starmerella</taxon>
    </lineage>
</organism>
<dbReference type="SMART" id="SM00543">
    <property type="entry name" value="MIF4G"/>
    <property type="match status" value="1"/>
</dbReference>
<feature type="region of interest" description="Disordered" evidence="4">
    <location>
        <begin position="1"/>
        <end position="111"/>
    </location>
</feature>
<feature type="compositionally biased region" description="Low complexity" evidence="4">
    <location>
        <begin position="510"/>
        <end position="522"/>
    </location>
</feature>
<reference evidence="6 7" key="1">
    <citation type="journal article" date="2023" name="Elife">
        <title>Identification of key yeast species and microbe-microbe interactions impacting larval growth of Drosophila in the wild.</title>
        <authorList>
            <person name="Mure A."/>
            <person name="Sugiura Y."/>
            <person name="Maeda R."/>
            <person name="Honda K."/>
            <person name="Sakurai N."/>
            <person name="Takahashi Y."/>
            <person name="Watada M."/>
            <person name="Katoh T."/>
            <person name="Gotoh A."/>
            <person name="Gotoh Y."/>
            <person name="Taniguchi I."/>
            <person name="Nakamura K."/>
            <person name="Hayashi T."/>
            <person name="Katayama T."/>
            <person name="Uemura T."/>
            <person name="Hattori Y."/>
        </authorList>
    </citation>
    <scope>NUCLEOTIDE SEQUENCE [LARGE SCALE GENOMIC DNA]</scope>
    <source>
        <strain evidence="6 7">SB-73</strain>
    </source>
</reference>
<feature type="region of interest" description="Disordered" evidence="4">
    <location>
        <begin position="509"/>
        <end position="569"/>
    </location>
</feature>
<evidence type="ECO:0000256" key="1">
    <source>
        <dbReference type="ARBA" id="ARBA00005775"/>
    </source>
</evidence>
<feature type="compositionally biased region" description="Basic residues" evidence="4">
    <location>
        <begin position="879"/>
        <end position="890"/>
    </location>
</feature>
<dbReference type="GO" id="GO:0016281">
    <property type="term" value="C:eukaryotic translation initiation factor 4F complex"/>
    <property type="evidence" value="ECO:0007669"/>
    <property type="project" value="TreeGrafter"/>
</dbReference>
<comment type="similarity">
    <text evidence="1">Belongs to the eukaryotic initiation factor 4G family.</text>
</comment>
<feature type="region of interest" description="Disordered" evidence="4">
    <location>
        <begin position="273"/>
        <end position="425"/>
    </location>
</feature>
<feature type="compositionally biased region" description="Low complexity" evidence="4">
    <location>
        <begin position="324"/>
        <end position="339"/>
    </location>
</feature>
<accession>A0AAV5RH28</accession>
<evidence type="ECO:0000313" key="7">
    <source>
        <dbReference type="Proteomes" id="UP001362899"/>
    </source>
</evidence>
<dbReference type="PANTHER" id="PTHR23253">
    <property type="entry name" value="EUKARYOTIC TRANSLATION INITIATION FACTOR 4 GAMMA"/>
    <property type="match status" value="1"/>
</dbReference>
<dbReference type="Gene3D" id="1.25.40.180">
    <property type="match status" value="1"/>
</dbReference>
<feature type="compositionally biased region" description="Basic and acidic residues" evidence="4">
    <location>
        <begin position="183"/>
        <end position="192"/>
    </location>
</feature>
<dbReference type="PANTHER" id="PTHR23253:SF9">
    <property type="entry name" value="EUKARYOTIC TRANSLATION INITIATION FACTOR 4 GAMMA 2"/>
    <property type="match status" value="1"/>
</dbReference>
<gene>
    <name evidence="6" type="ORF">DASB73_013960</name>
</gene>
<dbReference type="EMBL" id="BTGC01000003">
    <property type="protein sequence ID" value="GMM50438.1"/>
    <property type="molecule type" value="Genomic_DNA"/>
</dbReference>
<dbReference type="GO" id="GO:0003743">
    <property type="term" value="F:translation initiation factor activity"/>
    <property type="evidence" value="ECO:0007669"/>
    <property type="project" value="UniProtKB-KW"/>
</dbReference>
<keyword evidence="7" id="KW-1185">Reference proteome</keyword>
<evidence type="ECO:0000256" key="2">
    <source>
        <dbReference type="ARBA" id="ARBA00022540"/>
    </source>
</evidence>
<feature type="compositionally biased region" description="Basic and acidic residues" evidence="4">
    <location>
        <begin position="273"/>
        <end position="315"/>
    </location>
</feature>
<protein>
    <recommendedName>
        <fullName evidence="5">MIF4G domain-containing protein</fullName>
    </recommendedName>
</protein>
<proteinExistence type="inferred from homology"/>
<dbReference type="GO" id="GO:0003729">
    <property type="term" value="F:mRNA binding"/>
    <property type="evidence" value="ECO:0007669"/>
    <property type="project" value="TreeGrafter"/>
</dbReference>
<dbReference type="SUPFAM" id="SSF48371">
    <property type="entry name" value="ARM repeat"/>
    <property type="match status" value="1"/>
</dbReference>
<evidence type="ECO:0000259" key="5">
    <source>
        <dbReference type="SMART" id="SM00543"/>
    </source>
</evidence>
<dbReference type="Proteomes" id="UP001362899">
    <property type="component" value="Unassembled WGS sequence"/>
</dbReference>
<evidence type="ECO:0000313" key="6">
    <source>
        <dbReference type="EMBL" id="GMM50438.1"/>
    </source>
</evidence>
<keyword evidence="2" id="KW-0396">Initiation factor</keyword>
<dbReference type="InterPro" id="IPR016024">
    <property type="entry name" value="ARM-type_fold"/>
</dbReference>
<feature type="compositionally biased region" description="Basic and acidic residues" evidence="4">
    <location>
        <begin position="41"/>
        <end position="53"/>
    </location>
</feature>
<keyword evidence="3" id="KW-0648">Protein biosynthesis</keyword>
<dbReference type="Pfam" id="PF02854">
    <property type="entry name" value="MIF4G"/>
    <property type="match status" value="1"/>
</dbReference>
<name>A0AAV5RH28_STABA</name>
<evidence type="ECO:0000256" key="3">
    <source>
        <dbReference type="ARBA" id="ARBA00022917"/>
    </source>
</evidence>
<feature type="compositionally biased region" description="Basic and acidic residues" evidence="4">
    <location>
        <begin position="346"/>
        <end position="357"/>
    </location>
</feature>
<feature type="compositionally biased region" description="Polar residues" evidence="4">
    <location>
        <begin position="529"/>
        <end position="544"/>
    </location>
</feature>
<dbReference type="InterPro" id="IPR003890">
    <property type="entry name" value="MIF4G-like_typ-3"/>
</dbReference>
<feature type="compositionally biased region" description="Basic and acidic residues" evidence="4">
    <location>
        <begin position="891"/>
        <end position="900"/>
    </location>
</feature>
<sequence>MSSETKDTQSKNTAEGNVPISSAPGFVPPHVDQAGFNNPDMVKHRQYPRDNQYHNHGHGNNQHHQSRRQYGGQGGYAAGEKDHGSNTYNQRSNKSKGHERHNSYNRPNGYYPMKAYGVGPSGMNEQPMFMRPPHTKPTMVNTPSVPVNLTDANGNVIDMATYVKQRHQQTGTEAQTAPAVPAKFDDAKDAKQPEASPAAVSVAPEVPVAKTAPPASAAKPSDSNVQIVINSAVSETPEFVKPKPSNNDTADKFREMIAARKKAKELELKKAEEEAMQKTKAEEEAKAKAEAEAEAKAKAEEEAKVKAEQLAKEQAKSVSTPETSSADKQADSAASAPKPGVYRPKILRELDAKRQKEQSVQPSTEPNTALESKFAPTPETQTPPSTTPAPVAPSVPALETKPVASELSKITESAGADETEADSEAASALADQKFYDLVEKARRLTPAELTTFSYPSNSVPNTAANSDAQTHRYTIDFLRQFGFKVPRVNRIYILKTMDVDINTATNWSVGSARGMSNRNNSRNGGGMGQFSNRMSGRGNSTRSRQSSKRKNGRRDQDDNPLAHLPLEDLPPLKTAENAWKPNFKLKLEAAKAAAGVANGEPVPPVAVDVPEKMSPEEIKKKTNSLLNKMTLENLQRISDKLYDLIMISEGEDDAATMKQVITLAFNKAIDEPNYTKVYVEFFLYLHKTKPLPDTIVDNSDPNKPRTGMVVLRHVLLHLCQQALQNGSYLSDDQPTPDDLSDEYYEFMAKKRRALGAIKFVGELYKAGLIRINAIAQSFYTLAESKPTEDIVESCTQLLRSVAWCMVQRKEDDILFPLMKRIADWRSSPGFPSRLKFMLIDIEQLSKNKWVDPKGDNGPKTIAEVHMDAKAKEEAELKQKHNMQMRSKSGRGRVDGRTKRK</sequence>